<keyword evidence="3" id="KW-1185">Reference proteome</keyword>
<evidence type="ECO:0000256" key="1">
    <source>
        <dbReference type="SAM" id="MobiDB-lite"/>
    </source>
</evidence>
<dbReference type="EMBL" id="JAHRIP010012858">
    <property type="protein sequence ID" value="MEQ2285243.1"/>
    <property type="molecule type" value="Genomic_DNA"/>
</dbReference>
<sequence length="146" mass="16143">MAIGEGSNIDGPVNRELRFSDQLSLHHNGPAQHPHYCGSCTNLSVDLPLHSPVTHKQVPKILELLHLRRELLSNMKRTSHPFPVENHGLGLEGADPHPSRFKLGCELPQCMLSALARGGQQDHVIRKQKRQNPLVPKRAPLALGCT</sequence>
<comment type="caution">
    <text evidence="2">The sequence shown here is derived from an EMBL/GenBank/DDBJ whole genome shotgun (WGS) entry which is preliminary data.</text>
</comment>
<feature type="region of interest" description="Disordered" evidence="1">
    <location>
        <begin position="121"/>
        <end position="146"/>
    </location>
</feature>
<proteinExistence type="predicted"/>
<evidence type="ECO:0000313" key="3">
    <source>
        <dbReference type="Proteomes" id="UP001469553"/>
    </source>
</evidence>
<evidence type="ECO:0000313" key="2">
    <source>
        <dbReference type="EMBL" id="MEQ2285243.1"/>
    </source>
</evidence>
<reference evidence="2 3" key="1">
    <citation type="submission" date="2021-06" db="EMBL/GenBank/DDBJ databases">
        <authorList>
            <person name="Palmer J.M."/>
        </authorList>
    </citation>
    <scope>NUCLEOTIDE SEQUENCE [LARGE SCALE GENOMIC DNA]</scope>
    <source>
        <strain evidence="2 3">AS_MEX2019</strain>
        <tissue evidence="2">Muscle</tissue>
    </source>
</reference>
<dbReference type="Proteomes" id="UP001469553">
    <property type="component" value="Unassembled WGS sequence"/>
</dbReference>
<gene>
    <name evidence="2" type="ORF">AMECASPLE_029797</name>
</gene>
<protein>
    <submittedName>
        <fullName evidence="2">Uncharacterized protein</fullName>
    </submittedName>
</protein>
<name>A0ABV0XV44_9TELE</name>
<accession>A0ABV0XV44</accession>
<organism evidence="2 3">
    <name type="scientific">Ameca splendens</name>
    <dbReference type="NCBI Taxonomy" id="208324"/>
    <lineage>
        <taxon>Eukaryota</taxon>
        <taxon>Metazoa</taxon>
        <taxon>Chordata</taxon>
        <taxon>Craniata</taxon>
        <taxon>Vertebrata</taxon>
        <taxon>Euteleostomi</taxon>
        <taxon>Actinopterygii</taxon>
        <taxon>Neopterygii</taxon>
        <taxon>Teleostei</taxon>
        <taxon>Neoteleostei</taxon>
        <taxon>Acanthomorphata</taxon>
        <taxon>Ovalentaria</taxon>
        <taxon>Atherinomorphae</taxon>
        <taxon>Cyprinodontiformes</taxon>
        <taxon>Goodeidae</taxon>
        <taxon>Ameca</taxon>
    </lineage>
</organism>